<name>A0A446C354_9BURK</name>
<keyword evidence="2" id="KW-0479">Metal-binding</keyword>
<dbReference type="InterPro" id="IPR051323">
    <property type="entry name" value="AtsK-like"/>
</dbReference>
<feature type="domain" description="TauD/TfdA-like" evidence="6">
    <location>
        <begin position="12"/>
        <end position="279"/>
    </location>
</feature>
<dbReference type="AlphaFoldDB" id="A0A446C354"/>
<gene>
    <name evidence="7" type="primary">tauD_1</name>
    <name evidence="7" type="ORF">AVE30378_00046</name>
</gene>
<dbReference type="InterPro" id="IPR003819">
    <property type="entry name" value="TauD/TfdA-like"/>
</dbReference>
<evidence type="ECO:0000313" key="7">
    <source>
        <dbReference type="EMBL" id="SSW62302.1"/>
    </source>
</evidence>
<evidence type="ECO:0000256" key="4">
    <source>
        <dbReference type="ARBA" id="ARBA00023002"/>
    </source>
</evidence>
<dbReference type="GO" id="GO:0000908">
    <property type="term" value="F:taurine dioxygenase activity"/>
    <property type="evidence" value="ECO:0007669"/>
    <property type="project" value="UniProtKB-EC"/>
</dbReference>
<dbReference type="Proteomes" id="UP000289465">
    <property type="component" value="Unassembled WGS sequence"/>
</dbReference>
<sequence>METLKEDHLMSRPLTGHGLGVEVRGVHLGGDLPDSVIETLRALWSEHAVLVVRDQQLDPPAFLRAAGIFGEILPQQLSKFSLPEYPLIGTISSRDLPVVDGKVHVRGENYHTDHSNFLEPPIGTMLHAIELPSYGGDTQFVDVRAAYDDLPEDLKARIAGLRSTHVYESSRSPRKMAELTPEQRAATASSSQPLVIQHPTNHRPALYLNTGRMEGIEGMSEEEGYALINYLYERATQPRYEYRHRWQAGDFVLWDNRSVMHQANADFDPAEYRYLYRLMLKGDALKGWQ</sequence>
<protein>
    <submittedName>
        <fullName evidence="7">Alpha-ketoglutarate-dependent taurine dioxygenase</fullName>
        <ecNumber evidence="7">1.14.11.17</ecNumber>
    </submittedName>
</protein>
<dbReference type="SUPFAM" id="SSF51197">
    <property type="entry name" value="Clavaminate synthase-like"/>
    <property type="match status" value="1"/>
</dbReference>
<dbReference type="Gene3D" id="3.60.130.10">
    <property type="entry name" value="Clavaminate synthase-like"/>
    <property type="match status" value="1"/>
</dbReference>
<keyword evidence="3 7" id="KW-0223">Dioxygenase</keyword>
<dbReference type="PANTHER" id="PTHR30468:SF1">
    <property type="entry name" value="ALPHA-KETOGLUTARATE-DEPENDENT SULFONATE DIOXYGENASE"/>
    <property type="match status" value="1"/>
</dbReference>
<dbReference type="OrthoDB" id="8893262at2"/>
<evidence type="ECO:0000259" key="6">
    <source>
        <dbReference type="Pfam" id="PF02668"/>
    </source>
</evidence>
<proteinExistence type="inferred from homology"/>
<evidence type="ECO:0000256" key="3">
    <source>
        <dbReference type="ARBA" id="ARBA00022964"/>
    </source>
</evidence>
<evidence type="ECO:0000313" key="8">
    <source>
        <dbReference type="Proteomes" id="UP000289465"/>
    </source>
</evidence>
<reference evidence="7 8" key="1">
    <citation type="submission" date="2018-07" db="EMBL/GenBank/DDBJ databases">
        <authorList>
            <person name="Peeters C."/>
        </authorList>
    </citation>
    <scope>NUCLEOTIDE SEQUENCE [LARGE SCALE GENOMIC DNA]</scope>
    <source>
        <strain evidence="7 8">LMG 30378</strain>
    </source>
</reference>
<accession>A0A446C354</accession>
<dbReference type="EC" id="1.14.11.17" evidence="7"/>
<keyword evidence="4 7" id="KW-0560">Oxidoreductase</keyword>
<dbReference type="GO" id="GO:0005737">
    <property type="term" value="C:cytoplasm"/>
    <property type="evidence" value="ECO:0007669"/>
    <property type="project" value="TreeGrafter"/>
</dbReference>
<dbReference type="PANTHER" id="PTHR30468">
    <property type="entry name" value="ALPHA-KETOGLUTARATE-DEPENDENT SULFONATE DIOXYGENASE"/>
    <property type="match status" value="1"/>
</dbReference>
<dbReference type="RefSeq" id="WP_129238765.1">
    <property type="nucleotide sequence ID" value="NZ_UFQC01000001.1"/>
</dbReference>
<organism evidence="7 8">
    <name type="scientific">Achromobacter veterisilvae</name>
    <dbReference type="NCBI Taxonomy" id="2069367"/>
    <lineage>
        <taxon>Bacteria</taxon>
        <taxon>Pseudomonadati</taxon>
        <taxon>Pseudomonadota</taxon>
        <taxon>Betaproteobacteria</taxon>
        <taxon>Burkholderiales</taxon>
        <taxon>Alcaligenaceae</taxon>
        <taxon>Achromobacter</taxon>
    </lineage>
</organism>
<dbReference type="Pfam" id="PF02668">
    <property type="entry name" value="TauD"/>
    <property type="match status" value="1"/>
</dbReference>
<keyword evidence="5" id="KW-0408">Iron</keyword>
<evidence type="ECO:0000256" key="5">
    <source>
        <dbReference type="ARBA" id="ARBA00023004"/>
    </source>
</evidence>
<evidence type="ECO:0000256" key="2">
    <source>
        <dbReference type="ARBA" id="ARBA00022723"/>
    </source>
</evidence>
<comment type="similarity">
    <text evidence="1">Belongs to the TfdA dioxygenase family.</text>
</comment>
<dbReference type="GO" id="GO:0046872">
    <property type="term" value="F:metal ion binding"/>
    <property type="evidence" value="ECO:0007669"/>
    <property type="project" value="UniProtKB-KW"/>
</dbReference>
<evidence type="ECO:0000256" key="1">
    <source>
        <dbReference type="ARBA" id="ARBA00005896"/>
    </source>
</evidence>
<dbReference type="EMBL" id="UFQC01000001">
    <property type="protein sequence ID" value="SSW62302.1"/>
    <property type="molecule type" value="Genomic_DNA"/>
</dbReference>
<dbReference type="GO" id="GO:0006790">
    <property type="term" value="P:sulfur compound metabolic process"/>
    <property type="evidence" value="ECO:0007669"/>
    <property type="project" value="TreeGrafter"/>
</dbReference>
<dbReference type="InterPro" id="IPR042098">
    <property type="entry name" value="TauD-like_sf"/>
</dbReference>